<evidence type="ECO:0000313" key="6">
    <source>
        <dbReference type="EMBL" id="KAL1536181.1"/>
    </source>
</evidence>
<comment type="caution">
    <text evidence="6">The sequence shown here is derived from an EMBL/GenBank/DDBJ whole genome shotgun (WGS) entry which is preliminary data.</text>
</comment>
<dbReference type="PANTHER" id="PTHR33779:SF1">
    <property type="entry name" value="EXPRESSED PROTEIN"/>
    <property type="match status" value="1"/>
</dbReference>
<feature type="domain" description="PHD-type zinc finger plants" evidence="5">
    <location>
        <begin position="19"/>
        <end position="61"/>
    </location>
</feature>
<keyword evidence="1" id="KW-0479">Metal-binding</keyword>
<dbReference type="EMBL" id="JBEAFC010000011">
    <property type="protein sequence ID" value="KAL1536181.1"/>
    <property type="molecule type" value="Genomic_DNA"/>
</dbReference>
<evidence type="ECO:0000256" key="1">
    <source>
        <dbReference type="ARBA" id="ARBA00022723"/>
    </source>
</evidence>
<evidence type="ECO:0000256" key="2">
    <source>
        <dbReference type="ARBA" id="ARBA00022771"/>
    </source>
</evidence>
<protein>
    <recommendedName>
        <fullName evidence="5">PHD-type zinc finger plants domain-containing protein</fullName>
    </recommendedName>
</protein>
<dbReference type="Proteomes" id="UP001567538">
    <property type="component" value="Unassembled WGS sequence"/>
</dbReference>
<evidence type="ECO:0000259" key="5">
    <source>
        <dbReference type="Pfam" id="PF25054"/>
    </source>
</evidence>
<name>A0ABD1FWI2_SALDI</name>
<proteinExistence type="predicted"/>
<keyword evidence="2" id="KW-0863">Zinc-finger</keyword>
<keyword evidence="3" id="KW-0862">Zinc</keyword>
<dbReference type="PANTHER" id="PTHR33779">
    <property type="entry name" value="EXPRESSED PROTEIN"/>
    <property type="match status" value="1"/>
</dbReference>
<dbReference type="InterPro" id="IPR056874">
    <property type="entry name" value="PHD_dom_pln"/>
</dbReference>
<evidence type="ECO:0000256" key="3">
    <source>
        <dbReference type="ARBA" id="ARBA00022833"/>
    </source>
</evidence>
<reference evidence="6 7" key="1">
    <citation type="submission" date="2024-06" db="EMBL/GenBank/DDBJ databases">
        <title>A chromosome level genome sequence of Diviner's sage (Salvia divinorum).</title>
        <authorList>
            <person name="Ford S.A."/>
            <person name="Ro D.-K."/>
            <person name="Ness R.W."/>
            <person name="Phillips M.A."/>
        </authorList>
    </citation>
    <scope>NUCLEOTIDE SEQUENCE [LARGE SCALE GENOMIC DNA]</scope>
    <source>
        <strain evidence="6">SAF-2024a</strain>
        <tissue evidence="6">Leaf</tissue>
    </source>
</reference>
<dbReference type="GO" id="GO:0008270">
    <property type="term" value="F:zinc ion binding"/>
    <property type="evidence" value="ECO:0007669"/>
    <property type="project" value="UniProtKB-KW"/>
</dbReference>
<feature type="region of interest" description="Disordered" evidence="4">
    <location>
        <begin position="99"/>
        <end position="125"/>
    </location>
</feature>
<accession>A0ABD1FWI2</accession>
<dbReference type="Pfam" id="PF25054">
    <property type="entry name" value="PHD_pln"/>
    <property type="match status" value="1"/>
</dbReference>
<organism evidence="6 7">
    <name type="scientific">Salvia divinorum</name>
    <name type="common">Maria pastora</name>
    <name type="synonym">Diviner's sage</name>
    <dbReference type="NCBI Taxonomy" id="28513"/>
    <lineage>
        <taxon>Eukaryota</taxon>
        <taxon>Viridiplantae</taxon>
        <taxon>Streptophyta</taxon>
        <taxon>Embryophyta</taxon>
        <taxon>Tracheophyta</taxon>
        <taxon>Spermatophyta</taxon>
        <taxon>Magnoliopsida</taxon>
        <taxon>eudicotyledons</taxon>
        <taxon>Gunneridae</taxon>
        <taxon>Pentapetalae</taxon>
        <taxon>asterids</taxon>
        <taxon>lamiids</taxon>
        <taxon>Lamiales</taxon>
        <taxon>Lamiaceae</taxon>
        <taxon>Nepetoideae</taxon>
        <taxon>Mentheae</taxon>
        <taxon>Salviinae</taxon>
        <taxon>Salvia</taxon>
        <taxon>Salvia subgen. Calosphace</taxon>
    </lineage>
</organism>
<dbReference type="InterPro" id="IPR011011">
    <property type="entry name" value="Znf_FYVE_PHD"/>
</dbReference>
<evidence type="ECO:0000256" key="4">
    <source>
        <dbReference type="SAM" id="MobiDB-lite"/>
    </source>
</evidence>
<dbReference type="SUPFAM" id="SSF57903">
    <property type="entry name" value="FYVE/PHD zinc finger"/>
    <property type="match status" value="1"/>
</dbReference>
<evidence type="ECO:0000313" key="7">
    <source>
        <dbReference type="Proteomes" id="UP001567538"/>
    </source>
</evidence>
<sequence length="158" mass="17639">MGRKNGEVEGAPSSSVECCMCGDHGVSSELFLCIGCGFRSQHKYCSDLYPGAESYDICNWCINQKEIAKSSQNSFHKTDHRDVKIKKVKIDINHKDRRAIDNGSKKQIKSTAAAAPPPLAGRKTVTSDHGRISAERRIIKPVFRNKVRRYKLLDEVSS</sequence>
<gene>
    <name evidence="6" type="ORF">AAHA92_28869</name>
</gene>
<keyword evidence="7" id="KW-1185">Reference proteome</keyword>
<dbReference type="AlphaFoldDB" id="A0ABD1FWI2"/>